<dbReference type="CDD" id="cd01392">
    <property type="entry name" value="HTH_LacI"/>
    <property type="match status" value="1"/>
</dbReference>
<dbReference type="InterPro" id="IPR046335">
    <property type="entry name" value="LacI/GalR-like_sensor"/>
</dbReference>
<evidence type="ECO:0000256" key="3">
    <source>
        <dbReference type="ARBA" id="ARBA00023163"/>
    </source>
</evidence>
<gene>
    <name evidence="5" type="ordered locus">Psesu_2985</name>
</gene>
<accession>E6WXB0</accession>
<dbReference type="Pfam" id="PF13377">
    <property type="entry name" value="Peripla_BP_3"/>
    <property type="match status" value="1"/>
</dbReference>
<protein>
    <submittedName>
        <fullName evidence="5">Transcriptional regulator, LacI family</fullName>
    </submittedName>
</protein>
<dbReference type="GO" id="GO:0003700">
    <property type="term" value="F:DNA-binding transcription factor activity"/>
    <property type="evidence" value="ECO:0007669"/>
    <property type="project" value="TreeGrafter"/>
</dbReference>
<dbReference type="OrthoDB" id="5756154at2"/>
<dbReference type="PROSITE" id="PS00356">
    <property type="entry name" value="HTH_LACI_1"/>
    <property type="match status" value="1"/>
</dbReference>
<dbReference type="eggNOG" id="COG1609">
    <property type="taxonomic scope" value="Bacteria"/>
</dbReference>
<dbReference type="SUPFAM" id="SSF53822">
    <property type="entry name" value="Periplasmic binding protein-like I"/>
    <property type="match status" value="1"/>
</dbReference>
<keyword evidence="2" id="KW-0238">DNA-binding</keyword>
<evidence type="ECO:0000259" key="4">
    <source>
        <dbReference type="PROSITE" id="PS50932"/>
    </source>
</evidence>
<dbReference type="EMBL" id="CP002446">
    <property type="protein sequence ID" value="ADV28809.1"/>
    <property type="molecule type" value="Genomic_DNA"/>
</dbReference>
<dbReference type="KEGG" id="psu:Psesu_2985"/>
<dbReference type="AlphaFoldDB" id="E6WXB0"/>
<dbReference type="RefSeq" id="WP_013536634.1">
    <property type="nucleotide sequence ID" value="NC_014924.1"/>
</dbReference>
<dbReference type="PANTHER" id="PTHR30146:SF153">
    <property type="entry name" value="LACTOSE OPERON REPRESSOR"/>
    <property type="match status" value="1"/>
</dbReference>
<dbReference type="CDD" id="cd01545">
    <property type="entry name" value="PBP1_SalR"/>
    <property type="match status" value="1"/>
</dbReference>
<proteinExistence type="predicted"/>
<feature type="domain" description="HTH lacI-type" evidence="4">
    <location>
        <begin position="10"/>
        <end position="64"/>
    </location>
</feature>
<dbReference type="STRING" id="743721.Psesu_2985"/>
<keyword evidence="3" id="KW-0804">Transcription</keyword>
<evidence type="ECO:0000313" key="5">
    <source>
        <dbReference type="EMBL" id="ADV28809.1"/>
    </source>
</evidence>
<dbReference type="InterPro" id="IPR010982">
    <property type="entry name" value="Lambda_DNA-bd_dom_sf"/>
</dbReference>
<dbReference type="Gene3D" id="3.40.50.2300">
    <property type="match status" value="2"/>
</dbReference>
<keyword evidence="1" id="KW-0805">Transcription regulation</keyword>
<dbReference type="SUPFAM" id="SSF47413">
    <property type="entry name" value="lambda repressor-like DNA-binding domains"/>
    <property type="match status" value="1"/>
</dbReference>
<dbReference type="SMART" id="SM00354">
    <property type="entry name" value="HTH_LACI"/>
    <property type="match status" value="1"/>
</dbReference>
<dbReference type="HOGENOM" id="CLU_037628_6_4_6"/>
<dbReference type="PANTHER" id="PTHR30146">
    <property type="entry name" value="LACI-RELATED TRANSCRIPTIONAL REPRESSOR"/>
    <property type="match status" value="1"/>
</dbReference>
<evidence type="ECO:0000313" key="6">
    <source>
        <dbReference type="Proteomes" id="UP000008632"/>
    </source>
</evidence>
<dbReference type="InterPro" id="IPR000843">
    <property type="entry name" value="HTH_LacI"/>
</dbReference>
<dbReference type="InterPro" id="IPR028082">
    <property type="entry name" value="Peripla_BP_I"/>
</dbReference>
<name>E6WXB0_PSEUU</name>
<dbReference type="Proteomes" id="UP000008632">
    <property type="component" value="Chromosome"/>
</dbReference>
<dbReference type="GO" id="GO:0000976">
    <property type="term" value="F:transcription cis-regulatory region binding"/>
    <property type="evidence" value="ECO:0007669"/>
    <property type="project" value="TreeGrafter"/>
</dbReference>
<keyword evidence="6" id="KW-1185">Reference proteome</keyword>
<evidence type="ECO:0000256" key="2">
    <source>
        <dbReference type="ARBA" id="ARBA00023125"/>
    </source>
</evidence>
<organism evidence="5 6">
    <name type="scientific">Pseudoxanthomonas suwonensis (strain 11-1)</name>
    <dbReference type="NCBI Taxonomy" id="743721"/>
    <lineage>
        <taxon>Bacteria</taxon>
        <taxon>Pseudomonadati</taxon>
        <taxon>Pseudomonadota</taxon>
        <taxon>Gammaproteobacteria</taxon>
        <taxon>Lysobacterales</taxon>
        <taxon>Lysobacteraceae</taxon>
        <taxon>Pseudoxanthomonas</taxon>
    </lineage>
</organism>
<sequence length="346" mass="37227">MPERKPPATVTILDVARHAGVSAMTASRVINGNPRVGAELRERVQASVHALGYHPNLAGRSLRTRGTARIGVLYSNPSAAYLNELMLGMLEQSSLSGAQVLVEKCSGLQSQRAAVQRLVEAGVDGVIVPPPLCDSAQTIGDLDQRGIPVVAVATATPLPEVASVRIDDYAGARAMARHLLELGHTRIGFIEGDPKHTPAQLRKQAFLDTMAEAGIEVPATHMVVGMFTYRSGLEAARQLLALEPRPTAIFCSNDDMAAAAMAMAHGMGLRIPDELSIVGFDDTPMATTLWPELTTIRQPVTAMGKAAIALMLERIRDRREGRERTPRHQVMKFSLVKRQSASAPAR</sequence>
<dbReference type="PROSITE" id="PS50932">
    <property type="entry name" value="HTH_LACI_2"/>
    <property type="match status" value="1"/>
</dbReference>
<dbReference type="Pfam" id="PF00356">
    <property type="entry name" value="LacI"/>
    <property type="match status" value="1"/>
</dbReference>
<dbReference type="Gene3D" id="1.10.260.40">
    <property type="entry name" value="lambda repressor-like DNA-binding domains"/>
    <property type="match status" value="1"/>
</dbReference>
<reference evidence="5 6" key="1">
    <citation type="submission" date="2011-01" db="EMBL/GenBank/DDBJ databases">
        <title>Complete sequence of Pseudoxanthomonas suwonensis 11-1.</title>
        <authorList>
            <consortium name="US DOE Joint Genome Institute"/>
            <person name="Lucas S."/>
            <person name="Copeland A."/>
            <person name="Lapidus A."/>
            <person name="Cheng J.-F."/>
            <person name="Goodwin L."/>
            <person name="Pitluck S."/>
            <person name="Teshima H."/>
            <person name="Detter J.C."/>
            <person name="Han C."/>
            <person name="Tapia R."/>
            <person name="Land M."/>
            <person name="Hauser L."/>
            <person name="Kyrpides N."/>
            <person name="Ivanova N."/>
            <person name="Ovchinnikova G."/>
            <person name="Siebers A.K."/>
            <person name="Allgaier M."/>
            <person name="Thelen M.P."/>
            <person name="Hugenholtz P."/>
            <person name="Gladden J."/>
            <person name="Woyke T."/>
        </authorList>
    </citation>
    <scope>NUCLEOTIDE SEQUENCE [LARGE SCALE GENOMIC DNA]</scope>
    <source>
        <strain evidence="6">11-1</strain>
    </source>
</reference>
<evidence type="ECO:0000256" key="1">
    <source>
        <dbReference type="ARBA" id="ARBA00023015"/>
    </source>
</evidence>